<feature type="region of interest" description="Disordered" evidence="1">
    <location>
        <begin position="564"/>
        <end position="618"/>
    </location>
</feature>
<dbReference type="Gramene" id="OIT40743">
    <property type="protein sequence ID" value="OIT40743"/>
    <property type="gene ID" value="A4A49_16183"/>
</dbReference>
<comment type="caution">
    <text evidence="2">The sequence shown here is derived from an EMBL/GenBank/DDBJ whole genome shotgun (WGS) entry which is preliminary data.</text>
</comment>
<proteinExistence type="predicted"/>
<accession>A0A314LGN8</accession>
<feature type="compositionally biased region" description="Basic and acidic residues" evidence="1">
    <location>
        <begin position="564"/>
        <end position="578"/>
    </location>
</feature>
<dbReference type="KEGG" id="nau:109236394"/>
<feature type="compositionally biased region" description="Acidic residues" evidence="1">
    <location>
        <begin position="606"/>
        <end position="618"/>
    </location>
</feature>
<evidence type="ECO:0000313" key="3">
    <source>
        <dbReference type="Proteomes" id="UP000187609"/>
    </source>
</evidence>
<name>A0A314LGN8_NICAT</name>
<dbReference type="OrthoDB" id="10263927at2759"/>
<feature type="compositionally biased region" description="Acidic residues" evidence="1">
    <location>
        <begin position="579"/>
        <end position="597"/>
    </location>
</feature>
<dbReference type="AlphaFoldDB" id="A0A314LGN8"/>
<dbReference type="Proteomes" id="UP000187609">
    <property type="component" value="Unassembled WGS sequence"/>
</dbReference>
<dbReference type="EMBL" id="MJEQ01000005">
    <property type="protein sequence ID" value="OIT40743.1"/>
    <property type="molecule type" value="Genomic_DNA"/>
</dbReference>
<organism evidence="2 3">
    <name type="scientific">Nicotiana attenuata</name>
    <name type="common">Coyote tobacco</name>
    <dbReference type="NCBI Taxonomy" id="49451"/>
    <lineage>
        <taxon>Eukaryota</taxon>
        <taxon>Viridiplantae</taxon>
        <taxon>Streptophyta</taxon>
        <taxon>Embryophyta</taxon>
        <taxon>Tracheophyta</taxon>
        <taxon>Spermatophyta</taxon>
        <taxon>Magnoliopsida</taxon>
        <taxon>eudicotyledons</taxon>
        <taxon>Gunneridae</taxon>
        <taxon>Pentapetalae</taxon>
        <taxon>asterids</taxon>
        <taxon>lamiids</taxon>
        <taxon>Solanales</taxon>
        <taxon>Solanaceae</taxon>
        <taxon>Nicotianoideae</taxon>
        <taxon>Nicotianeae</taxon>
        <taxon>Nicotiana</taxon>
    </lineage>
</organism>
<dbReference type="InterPro" id="IPR027417">
    <property type="entry name" value="P-loop_NTPase"/>
</dbReference>
<keyword evidence="3" id="KW-1185">Reference proteome</keyword>
<dbReference type="STRING" id="49451.A0A314LGN8"/>
<protein>
    <submittedName>
        <fullName evidence="2">P-loop ntpase domain-containing protein lpa1 -like 2</fullName>
    </submittedName>
</protein>
<sequence>MAGEVTKLLYIVVMDDEEKREQGKESFRYTRPVLQSTLQLMGCKSRHAFKISGTVFKMIRSELMGDNLVRVDGELSRQDDSKGLHPNEANNYIDACLDEVDDRSKSKPFELYKKRTTVVVRRETFLDVVCDALTEYKYMGPNQRADLALACRIRERKDSVTVLLCGTSGCGKSTLSALLGSRLGITTVVSTDSIRHMMRSFVDEKQNPLLWASTYHAGEYLDPIAVSEAKAKQHKANKLAAISTPPRQKKDGVNGVAIGKSPLEVISSAVDVISSKQMAIEGYKAQSEMVIDSLDQLITAWEKRKESVVVEGVHLSLNFVMGLMKKHPSIIPVMVYIANEEKHLERFAVRAKYMTLDPAKNKYAKYIRNIRTIQEYLCNRADKHLVPKINNTNVDKSVAAIHATVFSCLRRHEAGEQLYDPITNTAAIIDEEYRNQCAANCISSKGMYQLIQRQGSSRQLMALVNDDGSVATAWPVYTLGIDGKTILDPSFADGTATPVYGPLHIGKAEPINLQFGHFGISAWLNDTGGGTSHAGSFDESRGELTDNGSRYFSSCCASPRFSEGHAKELKEEQSVHGSDDDEEVDEPPMIDSDEGLTDDGSVQIDGELDGSVDEDYTQSDEEYDDLAVLDIQEYGYSTDDDDKDKDIYNKFGSNKKMIPLSGDQLPDESYEIEEQKYKQNTDHFRSKSEMLFESPPDFYSSFLGEKNEKKISVFDNVRTRIRSNSIPTDGQYGDFTNVYSFSEAIQGSSFANLSLSL</sequence>
<dbReference type="Gene3D" id="3.40.50.300">
    <property type="entry name" value="P-loop containing nucleotide triphosphate hydrolases"/>
    <property type="match status" value="1"/>
</dbReference>
<reference evidence="2" key="1">
    <citation type="submission" date="2016-11" db="EMBL/GenBank/DDBJ databases">
        <title>The genome of Nicotiana attenuata.</title>
        <authorList>
            <person name="Xu S."/>
            <person name="Brockmoeller T."/>
            <person name="Gaquerel E."/>
            <person name="Navarro A."/>
            <person name="Kuhl H."/>
            <person name="Gase K."/>
            <person name="Ling Z."/>
            <person name="Zhou W."/>
            <person name="Kreitzer C."/>
            <person name="Stanke M."/>
            <person name="Tang H."/>
            <person name="Lyons E."/>
            <person name="Pandey P."/>
            <person name="Pandey S.P."/>
            <person name="Timmermann B."/>
            <person name="Baldwin I.T."/>
        </authorList>
    </citation>
    <scope>NUCLEOTIDE SEQUENCE [LARGE SCALE GENOMIC DNA]</scope>
    <source>
        <strain evidence="2">UT</strain>
    </source>
</reference>
<dbReference type="PANTHER" id="PTHR33477:SF3">
    <property type="entry name" value="P-LOOP NTPASE DOMAIN-CONTAINING PROTEIN LPA1 HOMOLOG 1"/>
    <property type="match status" value="1"/>
</dbReference>
<dbReference type="SUPFAM" id="SSF52540">
    <property type="entry name" value="P-loop containing nucleoside triphosphate hydrolases"/>
    <property type="match status" value="1"/>
</dbReference>
<dbReference type="PANTHER" id="PTHR33477">
    <property type="entry name" value="P-LOOP NTPASE DOMAIN-CONTAINING PROTEIN LPA1 HOMOLOG 1"/>
    <property type="match status" value="1"/>
</dbReference>
<evidence type="ECO:0000313" key="2">
    <source>
        <dbReference type="EMBL" id="OIT40743.1"/>
    </source>
</evidence>
<evidence type="ECO:0000256" key="1">
    <source>
        <dbReference type="SAM" id="MobiDB-lite"/>
    </source>
</evidence>
<gene>
    <name evidence="2" type="ORF">A4A49_16183</name>
</gene>